<keyword evidence="2" id="KW-0813">Transport</keyword>
<dbReference type="EMBL" id="JAQQPM010000006">
    <property type="protein sequence ID" value="KAK2073206.1"/>
    <property type="molecule type" value="Genomic_DNA"/>
</dbReference>
<proteinExistence type="predicted"/>
<feature type="transmembrane region" description="Helical" evidence="10">
    <location>
        <begin position="101"/>
        <end position="124"/>
    </location>
</feature>
<feature type="domain" description="K+ potassium transporter C-terminal" evidence="12">
    <location>
        <begin position="613"/>
        <end position="880"/>
    </location>
</feature>
<keyword evidence="6 10" id="KW-1133">Transmembrane helix</keyword>
<evidence type="ECO:0000256" key="6">
    <source>
        <dbReference type="ARBA" id="ARBA00022989"/>
    </source>
</evidence>
<keyword evidence="5" id="KW-0630">Potassium</keyword>
<feature type="transmembrane region" description="Helical" evidence="10">
    <location>
        <begin position="144"/>
        <end position="164"/>
    </location>
</feature>
<reference evidence="13" key="1">
    <citation type="journal article" date="2023" name="Mol. Plant Microbe Interact.">
        <title>Elucidating the Obligate Nature and Biological Capacity of an Invasive Fungal Corn Pathogen.</title>
        <authorList>
            <person name="MacCready J.S."/>
            <person name="Roggenkamp E.M."/>
            <person name="Gdanetz K."/>
            <person name="Chilvers M.I."/>
        </authorList>
    </citation>
    <scope>NUCLEOTIDE SEQUENCE</scope>
    <source>
        <strain evidence="13">PM02</strain>
    </source>
</reference>
<feature type="transmembrane region" description="Helical" evidence="10">
    <location>
        <begin position="414"/>
        <end position="436"/>
    </location>
</feature>
<sequence length="899" mass="98116">MATPGLPHAPTIKIADDFRPRDSQASGFERTATAARAGGIYHARNLSRVSLGAGAGAGSSRPFSRLSHERRAEFAGLDPEEGDEWSKDPGHKKVVYRGTTLLWLAYQSIGAIYGDIGTSPLYVFSSTFSAGPPAYEDVVQVLSIILWSLVVVVTLKYVIIILHADNEGEGGTFSTYSLLTRYANLTERDPREQVTVKMERHLTQDMDPTTRTLRDKMEKSKFIQNLLKVIGVLAVSMVMSDGILTPAQSVLGAVEGLNVVAPSITNGTVVGVSCAILVVLFAIQPLGLSRLASVFAPVLILWLGFNAGFGIYNLVRHDWTVLKAFNPYYIFEFFLQKKTDGWKMLGGILLAFTGVEALFADLGAFSMRAIQLSWLSYCLPCLVLSYAGQAAFLATHPDQYSNPFFNSVPPGMLYPALIVAILAAIIASQAIITATFQLINQIMKLSYCPQVKVVHTSKTFHGQLYVPFLNWILMGGTILVTAVYNNTTSLGNAYGVCVMFVTFFDTCMVTLVAILVWRFHPLLVALPFLFFASVDGLFLSSALNKVPDGAWFTITVASLLAALFLLWRFGKENQWRAEAEDRIKAHQLLAADAAGQLHLAPRFGGDGLASIRGFGVFFDKTGVLTPAVFTHFVRKLNAVPDVMVFFHLHPVDTPSVPGTERYAVTRFPSIPGCYRLVIRHGFMDEVVSPDLAALIYEQVRTFVIRQAAAREEEEEEEEEQVEEAELETVQPGADAGHGPVREKDGPVETTSAAGPEFGQQQPQQEEEEEHGHRGAGSETTTTTTTAASPAPADSSTGGAATKRPAAAALRDAKTAAELARLDRAFAAKILYVVGKEQMHVRAATGLPRRVLLSVFLWIRENTRAKIGNLRLAMERVVEPGPPPRDCKARPDMAIQSCLQ</sequence>
<evidence type="ECO:0000256" key="5">
    <source>
        <dbReference type="ARBA" id="ARBA00022958"/>
    </source>
</evidence>
<protein>
    <recommendedName>
        <fullName evidence="15">Potassium transporter</fullName>
    </recommendedName>
</protein>
<evidence type="ECO:0000259" key="12">
    <source>
        <dbReference type="Pfam" id="PF22776"/>
    </source>
</evidence>
<feature type="transmembrane region" description="Helical" evidence="10">
    <location>
        <begin position="226"/>
        <end position="244"/>
    </location>
</feature>
<comment type="subcellular location">
    <subcellularLocation>
        <location evidence="1">Membrane</location>
        <topology evidence="1">Multi-pass membrane protein</topology>
    </subcellularLocation>
</comment>
<dbReference type="Pfam" id="PF22776">
    <property type="entry name" value="K_trans_C"/>
    <property type="match status" value="1"/>
</dbReference>
<dbReference type="NCBIfam" id="TIGR00794">
    <property type="entry name" value="kup"/>
    <property type="match status" value="1"/>
</dbReference>
<keyword evidence="8 10" id="KW-0472">Membrane</keyword>
<evidence type="ECO:0000313" key="14">
    <source>
        <dbReference type="Proteomes" id="UP001217918"/>
    </source>
</evidence>
<dbReference type="PANTHER" id="PTHR30540">
    <property type="entry name" value="OSMOTIC STRESS POTASSIUM TRANSPORTER"/>
    <property type="match status" value="1"/>
</dbReference>
<feature type="region of interest" description="Disordered" evidence="9">
    <location>
        <begin position="710"/>
        <end position="805"/>
    </location>
</feature>
<feature type="transmembrane region" description="Helical" evidence="10">
    <location>
        <begin position="523"/>
        <end position="543"/>
    </location>
</feature>
<accession>A0AAD9I8M1</accession>
<evidence type="ECO:0000256" key="8">
    <source>
        <dbReference type="ARBA" id="ARBA00023136"/>
    </source>
</evidence>
<evidence type="ECO:0000256" key="1">
    <source>
        <dbReference type="ARBA" id="ARBA00004141"/>
    </source>
</evidence>
<evidence type="ECO:0000256" key="4">
    <source>
        <dbReference type="ARBA" id="ARBA00022692"/>
    </source>
</evidence>
<comment type="caution">
    <text evidence="13">The sequence shown here is derived from an EMBL/GenBank/DDBJ whole genome shotgun (WGS) entry which is preliminary data.</text>
</comment>
<evidence type="ECO:0000259" key="11">
    <source>
        <dbReference type="Pfam" id="PF02705"/>
    </source>
</evidence>
<organism evidence="13 14">
    <name type="scientific">Phyllachora maydis</name>
    <dbReference type="NCBI Taxonomy" id="1825666"/>
    <lineage>
        <taxon>Eukaryota</taxon>
        <taxon>Fungi</taxon>
        <taxon>Dikarya</taxon>
        <taxon>Ascomycota</taxon>
        <taxon>Pezizomycotina</taxon>
        <taxon>Sordariomycetes</taxon>
        <taxon>Sordariomycetidae</taxon>
        <taxon>Phyllachorales</taxon>
        <taxon>Phyllachoraceae</taxon>
        <taxon>Phyllachora</taxon>
    </lineage>
</organism>
<evidence type="ECO:0000256" key="2">
    <source>
        <dbReference type="ARBA" id="ARBA00022448"/>
    </source>
</evidence>
<feature type="compositionally biased region" description="Low complexity" evidence="9">
    <location>
        <begin position="776"/>
        <end position="805"/>
    </location>
</feature>
<feature type="transmembrane region" description="Helical" evidence="10">
    <location>
        <begin position="374"/>
        <end position="394"/>
    </location>
</feature>
<name>A0AAD9I8M1_9PEZI</name>
<evidence type="ECO:0008006" key="15">
    <source>
        <dbReference type="Google" id="ProtNLM"/>
    </source>
</evidence>
<evidence type="ECO:0000256" key="10">
    <source>
        <dbReference type="SAM" id="Phobius"/>
    </source>
</evidence>
<dbReference type="InterPro" id="IPR053951">
    <property type="entry name" value="K_trans_N"/>
</dbReference>
<dbReference type="Proteomes" id="UP001217918">
    <property type="component" value="Unassembled WGS sequence"/>
</dbReference>
<evidence type="ECO:0000256" key="7">
    <source>
        <dbReference type="ARBA" id="ARBA00023065"/>
    </source>
</evidence>
<gene>
    <name evidence="13" type="ORF">P8C59_007504</name>
</gene>
<dbReference type="AlphaFoldDB" id="A0AAD9I8M1"/>
<feature type="transmembrane region" description="Helical" evidence="10">
    <location>
        <begin position="468"/>
        <end position="487"/>
    </location>
</feature>
<feature type="domain" description="K+ potassium transporter integral membrane" evidence="11">
    <location>
        <begin position="104"/>
        <end position="589"/>
    </location>
</feature>
<keyword evidence="14" id="KW-1185">Reference proteome</keyword>
<dbReference type="InterPro" id="IPR003855">
    <property type="entry name" value="K+_transporter"/>
</dbReference>
<feature type="transmembrane region" description="Helical" evidence="10">
    <location>
        <begin position="264"/>
        <end position="283"/>
    </location>
</feature>
<dbReference type="InterPro" id="IPR053952">
    <property type="entry name" value="K_trans_C"/>
</dbReference>
<dbReference type="PANTHER" id="PTHR30540:SF83">
    <property type="entry name" value="K+ POTASSIUM TRANSPORTER"/>
    <property type="match status" value="1"/>
</dbReference>
<evidence type="ECO:0000256" key="9">
    <source>
        <dbReference type="SAM" id="MobiDB-lite"/>
    </source>
</evidence>
<evidence type="ECO:0000313" key="13">
    <source>
        <dbReference type="EMBL" id="KAK2073206.1"/>
    </source>
</evidence>
<dbReference type="GO" id="GO:0016020">
    <property type="term" value="C:membrane"/>
    <property type="evidence" value="ECO:0007669"/>
    <property type="project" value="UniProtKB-SubCell"/>
</dbReference>
<feature type="transmembrane region" description="Helical" evidence="10">
    <location>
        <begin position="344"/>
        <end position="362"/>
    </location>
</feature>
<keyword evidence="4 10" id="KW-0812">Transmembrane</keyword>
<dbReference type="GO" id="GO:0015079">
    <property type="term" value="F:potassium ion transmembrane transporter activity"/>
    <property type="evidence" value="ECO:0007669"/>
    <property type="project" value="InterPro"/>
</dbReference>
<feature type="compositionally biased region" description="Acidic residues" evidence="9">
    <location>
        <begin position="711"/>
        <end position="726"/>
    </location>
</feature>
<evidence type="ECO:0000256" key="3">
    <source>
        <dbReference type="ARBA" id="ARBA00022538"/>
    </source>
</evidence>
<feature type="transmembrane region" description="Helical" evidence="10">
    <location>
        <begin position="549"/>
        <end position="567"/>
    </location>
</feature>
<feature type="transmembrane region" description="Helical" evidence="10">
    <location>
        <begin position="295"/>
        <end position="315"/>
    </location>
</feature>
<dbReference type="Pfam" id="PF02705">
    <property type="entry name" value="K_trans"/>
    <property type="match status" value="1"/>
</dbReference>
<feature type="transmembrane region" description="Helical" evidence="10">
    <location>
        <begin position="493"/>
        <end position="516"/>
    </location>
</feature>
<feature type="region of interest" description="Disordered" evidence="9">
    <location>
        <begin position="1"/>
        <end position="28"/>
    </location>
</feature>
<keyword evidence="7" id="KW-0406">Ion transport</keyword>
<keyword evidence="3" id="KW-0633">Potassium transport</keyword>